<dbReference type="GO" id="GO:0015562">
    <property type="term" value="F:efflux transmembrane transporter activity"/>
    <property type="evidence" value="ECO:0007669"/>
    <property type="project" value="TreeGrafter"/>
</dbReference>
<keyword evidence="2" id="KW-1133">Transmembrane helix</keyword>
<evidence type="ECO:0000313" key="3">
    <source>
        <dbReference type="EMBL" id="RAW09608.1"/>
    </source>
</evidence>
<keyword evidence="4" id="KW-1185">Reference proteome</keyword>
<organism evidence="3 4">
    <name type="scientific">Phytoactinopolyspora halophila</name>
    <dbReference type="NCBI Taxonomy" id="1981511"/>
    <lineage>
        <taxon>Bacteria</taxon>
        <taxon>Bacillati</taxon>
        <taxon>Actinomycetota</taxon>
        <taxon>Actinomycetes</taxon>
        <taxon>Jiangellales</taxon>
        <taxon>Jiangellaceae</taxon>
        <taxon>Phytoactinopolyspora</taxon>
    </lineage>
</organism>
<feature type="region of interest" description="Disordered" evidence="1">
    <location>
        <begin position="263"/>
        <end position="285"/>
    </location>
</feature>
<keyword evidence="2" id="KW-0812">Transmembrane</keyword>
<dbReference type="EMBL" id="QMIG01000038">
    <property type="protein sequence ID" value="RAW09608.1"/>
    <property type="molecule type" value="Genomic_DNA"/>
</dbReference>
<reference evidence="3 4" key="1">
    <citation type="submission" date="2018-06" db="EMBL/GenBank/DDBJ databases">
        <title>Phytoactinopolyspora halophila sp. nov., a novel halophilic actinomycete isolated from a saline soil in China.</title>
        <authorList>
            <person name="Tang S.-K."/>
        </authorList>
    </citation>
    <scope>NUCLEOTIDE SEQUENCE [LARGE SCALE GENOMIC DNA]</scope>
    <source>
        <strain evidence="3 4">YIM 96934</strain>
    </source>
</reference>
<feature type="transmembrane region" description="Helical" evidence="2">
    <location>
        <begin position="22"/>
        <end position="41"/>
    </location>
</feature>
<dbReference type="Gene3D" id="2.40.420.20">
    <property type="match status" value="1"/>
</dbReference>
<evidence type="ECO:0000256" key="1">
    <source>
        <dbReference type="SAM" id="MobiDB-lite"/>
    </source>
</evidence>
<dbReference type="AlphaFoldDB" id="A0A329QH17"/>
<proteinExistence type="predicted"/>
<accession>A0A329QH17</accession>
<dbReference type="Proteomes" id="UP000250462">
    <property type="component" value="Unassembled WGS sequence"/>
</dbReference>
<evidence type="ECO:0000313" key="4">
    <source>
        <dbReference type="Proteomes" id="UP000250462"/>
    </source>
</evidence>
<dbReference type="RefSeq" id="WP_112260263.1">
    <property type="nucleotide sequence ID" value="NZ_QMIG01000038.1"/>
</dbReference>
<comment type="caution">
    <text evidence="3">The sequence shown here is derived from an EMBL/GenBank/DDBJ whole genome shotgun (WGS) entry which is preliminary data.</text>
</comment>
<dbReference type="OrthoDB" id="3268648at2"/>
<name>A0A329QH17_9ACTN</name>
<gene>
    <name evidence="3" type="ORF">DPM12_20720</name>
</gene>
<evidence type="ECO:0000256" key="2">
    <source>
        <dbReference type="SAM" id="Phobius"/>
    </source>
</evidence>
<dbReference type="SUPFAM" id="SSF47090">
    <property type="entry name" value="PGBD-like"/>
    <property type="match status" value="1"/>
</dbReference>
<keyword evidence="2" id="KW-0472">Membrane</keyword>
<dbReference type="InterPro" id="IPR036365">
    <property type="entry name" value="PGBD-like_sf"/>
</dbReference>
<protein>
    <submittedName>
        <fullName evidence="3">Efflux RND transporter periplasmic adaptor subunit</fullName>
    </submittedName>
</protein>
<dbReference type="GO" id="GO:1990281">
    <property type="term" value="C:efflux pump complex"/>
    <property type="evidence" value="ECO:0007669"/>
    <property type="project" value="TreeGrafter"/>
</dbReference>
<dbReference type="PANTHER" id="PTHR30469">
    <property type="entry name" value="MULTIDRUG RESISTANCE PROTEIN MDTA"/>
    <property type="match status" value="1"/>
</dbReference>
<sequence>MSGHETDHDSEHTRPRRGKWRLLWLGLGVLALAGAGAGYWASTQEDTAEAMDESAGPADTAEVVRETISDTRRFEGTLGHGDAYTVPASSDGVVTGIADQGSAVERGTELYRVNEQPVIAMYGSVPMYRDLELGHSGVDVEQLVANLTELGYADCDTGDEFTWCVQEAVVEWQDDIGASETGSVARSDVVFVDAGSRVDTIRADVGGVLSPGTPVLDLTTSDQVVSLEVDVTDRDLLAVDTEVSVELPGGDVASGTVTAANVVPAGDAEEGSAPGTDETGGSEDSVAKLEVTLDEKVAESLLGGPADVVIDVDEQPGVLTVPVNALLALSDGGHGVEVVAGDGSTSIVPVETGLFADGRVEISGEGIDEGTVVGVAGR</sequence>